<evidence type="ECO:0000259" key="12">
    <source>
        <dbReference type="Pfam" id="PF08264"/>
    </source>
</evidence>
<dbReference type="InterPro" id="IPR013155">
    <property type="entry name" value="M/V/L/I-tRNA-synth_anticd-bd"/>
</dbReference>
<dbReference type="KEGG" id="api:100166726"/>
<dbReference type="PRINTS" id="PR00984">
    <property type="entry name" value="TRNASYNTHILE"/>
</dbReference>
<dbReference type="NCBIfam" id="TIGR00392">
    <property type="entry name" value="ileS"/>
    <property type="match status" value="1"/>
</dbReference>
<dbReference type="SUPFAM" id="SSF52374">
    <property type="entry name" value="Nucleotidylyl transferase"/>
    <property type="match status" value="1"/>
</dbReference>
<sequence>MYIVTKYLSRFHSVRRFYSDDTTRLKKSIFLPVTKFKNRLNADQTIQRDSHIFKTCGFSELYSWQRQHVNNEEYILHDGPPYANGSAHMGHAINKILKDITIRSKLVNGKKISYIPGWDCHGLPIELKAEKIHGNKWKNFGPLEIRKSARKYASKEIEKQKTVFKSWGILADWENNCYYTYDKKYVQNQIQQFFKLYKKGLIYRDLKPVYWSPSSKSALAEAELEYNPNHQSKSVTVKLELCPSTLSIDLSNHNSEPIYALIWTTTPWTLPGNIAVVYSPNLLYSFVKIQDTLGVYLLATELVDNLSAKIEKPIEIITTVKGQHLSGLKYKSLRNGESDKQFLEGDHVTVDKGTGLVHTAPAYGHEDFLIALKHKVPIECHVDEHGIFMPQTWSELVGLPVLDIGNETVCSLLSDKILHTEIYEHSYPYDWRTKLPVIVRASKQWFLDTAAIKSQSIECLKDIKIYPEIGGSRNALLTLIEKRPYWCISRQRSWGVPIPVLYDESDSTIIDEKLLDQYYALLEKTGQDFWWIHDVQKLVSNTPHNPEKLKKGLDILDIWFDSGISWSCVLGDNKIADLYLEGVDQCTGWFQASLMSSIALRNVSPFKSLFVHGFVVDKNGRKMSKSIGNVIDPQDIVNGNYDKSIDGIDVLRWWVAKHGSHQTNIPVTKETLNDSKQSVDKLRLIIRFLLGSLNNVKENNFMHGANHLRYLDKYMMLELISFENETNKLYNTFQYNKVCAKLLHFITNQVSGLYVHHIKDRLYCDPIESNDRLACTATLQAILETLLKHIAPILPHLAEEAFSYYPLRRNTTFFKSSIMNLNQIVIPDSEQVILIMENALMVKNKVSNLLQGKNSLEQSLVIALPDKTFNLLKILHPKNNTRKSDLIELLQVNSIELILNDTIDIKTCDTKGILCKRCRRWSAEKKDDLCKRCEETVNIFYSK</sequence>
<protein>
    <recommendedName>
        <fullName evidence="3">isoleucine--tRNA ligase</fullName>
        <ecNumber evidence="3">6.1.1.5</ecNumber>
    </recommendedName>
    <alternativeName>
        <fullName evidence="9">Isoleucyl-tRNA synthetase</fullName>
    </alternativeName>
</protein>
<dbReference type="CDD" id="cd07960">
    <property type="entry name" value="Anticodon_Ia_Ile_BEm"/>
    <property type="match status" value="1"/>
</dbReference>
<evidence type="ECO:0000313" key="13">
    <source>
        <dbReference type="EnsemblMetazoa" id="XP_001949755.1"/>
    </source>
</evidence>
<dbReference type="EC" id="6.1.1.5" evidence="3"/>
<evidence type="ECO:0000256" key="3">
    <source>
        <dbReference type="ARBA" id="ARBA00013165"/>
    </source>
</evidence>
<evidence type="ECO:0000313" key="14">
    <source>
        <dbReference type="Proteomes" id="UP000007819"/>
    </source>
</evidence>
<keyword evidence="5" id="KW-0547">Nucleotide-binding</keyword>
<dbReference type="InterPro" id="IPR033708">
    <property type="entry name" value="Anticodon_Ile_BEm"/>
</dbReference>
<keyword evidence="7" id="KW-0648">Protein biosynthesis</keyword>
<organism evidence="13 14">
    <name type="scientific">Acyrthosiphon pisum</name>
    <name type="common">Pea aphid</name>
    <dbReference type="NCBI Taxonomy" id="7029"/>
    <lineage>
        <taxon>Eukaryota</taxon>
        <taxon>Metazoa</taxon>
        <taxon>Ecdysozoa</taxon>
        <taxon>Arthropoda</taxon>
        <taxon>Hexapoda</taxon>
        <taxon>Insecta</taxon>
        <taxon>Pterygota</taxon>
        <taxon>Neoptera</taxon>
        <taxon>Paraneoptera</taxon>
        <taxon>Hemiptera</taxon>
        <taxon>Sternorrhyncha</taxon>
        <taxon>Aphidomorpha</taxon>
        <taxon>Aphidoidea</taxon>
        <taxon>Aphididae</taxon>
        <taxon>Macrosiphini</taxon>
        <taxon>Acyrthosiphon</taxon>
    </lineage>
</organism>
<comment type="subcellular location">
    <subcellularLocation>
        <location evidence="1">Mitochondrion</location>
    </subcellularLocation>
</comment>
<keyword evidence="14" id="KW-1185">Reference proteome</keyword>
<dbReference type="InterPro" id="IPR009080">
    <property type="entry name" value="tRNAsynth_Ia_anticodon-bd"/>
</dbReference>
<reference evidence="14" key="1">
    <citation type="submission" date="2010-06" db="EMBL/GenBank/DDBJ databases">
        <authorList>
            <person name="Jiang H."/>
            <person name="Abraham K."/>
            <person name="Ali S."/>
            <person name="Alsbrooks S.L."/>
            <person name="Anim B.N."/>
            <person name="Anosike U.S."/>
            <person name="Attaway T."/>
            <person name="Bandaranaike D.P."/>
            <person name="Battles P.K."/>
            <person name="Bell S.N."/>
            <person name="Bell A.V."/>
            <person name="Beltran B."/>
            <person name="Bickham C."/>
            <person name="Bustamante Y."/>
            <person name="Caleb T."/>
            <person name="Canada A."/>
            <person name="Cardenas V."/>
            <person name="Carter K."/>
            <person name="Chacko J."/>
            <person name="Chandrabose M.N."/>
            <person name="Chavez D."/>
            <person name="Chavez A."/>
            <person name="Chen L."/>
            <person name="Chu H.-S."/>
            <person name="Claassen K.J."/>
            <person name="Cockrell R."/>
            <person name="Collins M."/>
            <person name="Cooper J.A."/>
            <person name="Cree A."/>
            <person name="Curry S.M."/>
            <person name="Da Y."/>
            <person name="Dao M.D."/>
            <person name="Das B."/>
            <person name="Davila M.-L."/>
            <person name="Davy-Carroll L."/>
            <person name="Denson S."/>
            <person name="Dinh H."/>
            <person name="Ebong V.E."/>
            <person name="Edwards J.R."/>
            <person name="Egan A."/>
            <person name="El-Daye J."/>
            <person name="Escobedo L."/>
            <person name="Fernandez S."/>
            <person name="Fernando P.R."/>
            <person name="Flagg N."/>
            <person name="Forbes L.D."/>
            <person name="Fowler R.G."/>
            <person name="Fu Q."/>
            <person name="Gabisi R.A."/>
            <person name="Ganer J."/>
            <person name="Garbino Pronczuk A."/>
            <person name="Garcia R.M."/>
            <person name="Garner T."/>
            <person name="Garrett T.E."/>
            <person name="Gonzalez D.A."/>
            <person name="Hamid H."/>
            <person name="Hawkins E.S."/>
            <person name="Hirani K."/>
            <person name="Hogues M.E."/>
            <person name="Hollins B."/>
            <person name="Hsiao C.-H."/>
            <person name="Jabil R."/>
            <person name="James M.L."/>
            <person name="Jhangiani S.N."/>
            <person name="Johnson B."/>
            <person name="Johnson Q."/>
            <person name="Joshi V."/>
            <person name="Kalu J.B."/>
            <person name="Kam C."/>
            <person name="Kashfia A."/>
            <person name="Keebler J."/>
            <person name="Kisamo H."/>
            <person name="Kovar C.L."/>
            <person name="Lago L.A."/>
            <person name="Lai C.-Y."/>
            <person name="Laidlaw J."/>
            <person name="Lara F."/>
            <person name="Le T.-K."/>
            <person name="Lee S.L."/>
            <person name="Legall F.H."/>
            <person name="Lemon S.J."/>
            <person name="Lewis L.R."/>
            <person name="Li B."/>
            <person name="Liu Y."/>
            <person name="Liu Y.-S."/>
            <person name="Lopez J."/>
            <person name="Lozado R.J."/>
            <person name="Lu J."/>
            <person name="Madu R.C."/>
            <person name="Maheshwari M."/>
            <person name="Maheshwari R."/>
            <person name="Malloy K."/>
            <person name="Martinez E."/>
            <person name="Mathew T."/>
            <person name="Mercado I.C."/>
            <person name="Mercado C."/>
            <person name="Meyer B."/>
            <person name="Montgomery K."/>
            <person name="Morgan M.B."/>
            <person name="Munidasa M."/>
            <person name="Nazareth L.V."/>
            <person name="Nelson J."/>
            <person name="Ng B.M."/>
            <person name="Nguyen N.B."/>
            <person name="Nguyen P.Q."/>
            <person name="Nguyen T."/>
            <person name="Obregon M."/>
            <person name="Okwuonu G.O."/>
            <person name="Onwere C.G."/>
            <person name="Orozco G."/>
            <person name="Parra A."/>
            <person name="Patel S."/>
            <person name="Patil S."/>
            <person name="Perez A."/>
            <person name="Perez Y."/>
            <person name="Pham C."/>
            <person name="Primus E.L."/>
            <person name="Pu L.-L."/>
            <person name="Puazo M."/>
            <person name="Qin X."/>
            <person name="Quiroz J.B."/>
            <person name="Reese J."/>
            <person name="Richards S."/>
            <person name="Rives C.M."/>
            <person name="Robberts R."/>
            <person name="Ruiz S.J."/>
            <person name="Ruiz M.J."/>
            <person name="Santibanez J."/>
            <person name="Schneider B.W."/>
            <person name="Sisson I."/>
            <person name="Smith M."/>
            <person name="Sodergren E."/>
            <person name="Song X.-Z."/>
            <person name="Song B.B."/>
            <person name="Summersgill H."/>
            <person name="Thelus R."/>
            <person name="Thornton R.D."/>
            <person name="Trejos Z.Y."/>
            <person name="Usmani K."/>
            <person name="Vattathil S."/>
            <person name="Villasana D."/>
            <person name="Walker D.L."/>
            <person name="Wang S."/>
            <person name="Wang K."/>
            <person name="White C.S."/>
            <person name="Williams A.C."/>
            <person name="Williamson J."/>
            <person name="Wilson K."/>
            <person name="Woghiren I.O."/>
            <person name="Woodworth J.R."/>
            <person name="Worley K.C."/>
            <person name="Wright R.A."/>
            <person name="Wu W."/>
            <person name="Young L."/>
            <person name="Zhang L."/>
            <person name="Zhang J."/>
            <person name="Zhu Y."/>
            <person name="Muzny D.M."/>
            <person name="Weinstock G."/>
            <person name="Gibbs R.A."/>
        </authorList>
    </citation>
    <scope>NUCLEOTIDE SEQUENCE [LARGE SCALE GENOMIC DNA]</scope>
    <source>
        <strain evidence="14">LSR1</strain>
    </source>
</reference>
<dbReference type="InterPro" id="IPR002301">
    <property type="entry name" value="Ile-tRNA-ligase"/>
</dbReference>
<dbReference type="GO" id="GO:0006428">
    <property type="term" value="P:isoleucyl-tRNA aminoacylation"/>
    <property type="evidence" value="ECO:0007669"/>
    <property type="project" value="InterPro"/>
</dbReference>
<dbReference type="InterPro" id="IPR014729">
    <property type="entry name" value="Rossmann-like_a/b/a_fold"/>
</dbReference>
<evidence type="ECO:0000256" key="1">
    <source>
        <dbReference type="ARBA" id="ARBA00004173"/>
    </source>
</evidence>
<dbReference type="GO" id="GO:0000049">
    <property type="term" value="F:tRNA binding"/>
    <property type="evidence" value="ECO:0007669"/>
    <property type="project" value="InterPro"/>
</dbReference>
<evidence type="ECO:0000256" key="4">
    <source>
        <dbReference type="ARBA" id="ARBA00022598"/>
    </source>
</evidence>
<evidence type="ECO:0000256" key="7">
    <source>
        <dbReference type="ARBA" id="ARBA00022917"/>
    </source>
</evidence>
<dbReference type="InterPro" id="IPR050081">
    <property type="entry name" value="Ile-tRNA_ligase"/>
</dbReference>
<dbReference type="GO" id="GO:0004822">
    <property type="term" value="F:isoleucine-tRNA ligase activity"/>
    <property type="evidence" value="ECO:0007669"/>
    <property type="project" value="UniProtKB-EC"/>
</dbReference>
<keyword evidence="8" id="KW-0030">Aminoacyl-tRNA synthetase</keyword>
<proteinExistence type="inferred from homology"/>
<comment type="catalytic activity">
    <reaction evidence="10">
        <text>tRNA(Ile) + L-isoleucine + ATP = L-isoleucyl-tRNA(Ile) + AMP + diphosphate</text>
        <dbReference type="Rhea" id="RHEA:11060"/>
        <dbReference type="Rhea" id="RHEA-COMP:9666"/>
        <dbReference type="Rhea" id="RHEA-COMP:9695"/>
        <dbReference type="ChEBI" id="CHEBI:30616"/>
        <dbReference type="ChEBI" id="CHEBI:33019"/>
        <dbReference type="ChEBI" id="CHEBI:58045"/>
        <dbReference type="ChEBI" id="CHEBI:78442"/>
        <dbReference type="ChEBI" id="CHEBI:78528"/>
        <dbReference type="ChEBI" id="CHEBI:456215"/>
        <dbReference type="EC" id="6.1.1.5"/>
    </reaction>
</comment>
<dbReference type="GO" id="GO:0005524">
    <property type="term" value="F:ATP binding"/>
    <property type="evidence" value="ECO:0007669"/>
    <property type="project" value="UniProtKB-KW"/>
</dbReference>
<feature type="domain" description="Methionyl/Valyl/Leucyl/Isoleucyl-tRNA synthetase anticodon-binding" evidence="12">
    <location>
        <begin position="712"/>
        <end position="821"/>
    </location>
</feature>
<dbReference type="OMA" id="HCWRCKT"/>
<dbReference type="Gene3D" id="3.40.50.620">
    <property type="entry name" value="HUPs"/>
    <property type="match status" value="2"/>
</dbReference>
<comment type="similarity">
    <text evidence="2">Belongs to the class-I aminoacyl-tRNA synthetase family.</text>
</comment>
<dbReference type="SUPFAM" id="SSF47323">
    <property type="entry name" value="Anticodon-binding domain of a subclass of class I aminoacyl-tRNA synthetases"/>
    <property type="match status" value="1"/>
</dbReference>
<evidence type="ECO:0000256" key="5">
    <source>
        <dbReference type="ARBA" id="ARBA00022741"/>
    </source>
</evidence>
<reference evidence="13" key="2">
    <citation type="submission" date="2022-06" db="UniProtKB">
        <authorList>
            <consortium name="EnsemblMetazoa"/>
        </authorList>
    </citation>
    <scope>IDENTIFICATION</scope>
</reference>
<dbReference type="Gene3D" id="3.90.740.10">
    <property type="entry name" value="Valyl/Leucyl/Isoleucyl-tRNA synthetase, editing domain"/>
    <property type="match status" value="1"/>
</dbReference>
<dbReference type="Pfam" id="PF00133">
    <property type="entry name" value="tRNA-synt_1"/>
    <property type="match status" value="1"/>
</dbReference>
<dbReference type="PANTHER" id="PTHR42765">
    <property type="entry name" value="SOLEUCYL-TRNA SYNTHETASE"/>
    <property type="match status" value="1"/>
</dbReference>
<dbReference type="EnsemblMetazoa" id="XM_001949720.5">
    <property type="protein sequence ID" value="XP_001949755.1"/>
    <property type="gene ID" value="LOC100166726"/>
</dbReference>
<evidence type="ECO:0000259" key="11">
    <source>
        <dbReference type="Pfam" id="PF00133"/>
    </source>
</evidence>
<feature type="domain" description="Aminoacyl-tRNA synthetase class Ia" evidence="11">
    <location>
        <begin position="66"/>
        <end position="659"/>
    </location>
</feature>
<name>A0A8R1W2R4_ACYPI</name>
<dbReference type="CTD" id="39762"/>
<dbReference type="GeneID" id="100166726"/>
<dbReference type="Pfam" id="PF08264">
    <property type="entry name" value="Anticodon_1"/>
    <property type="match status" value="1"/>
</dbReference>
<evidence type="ECO:0000256" key="2">
    <source>
        <dbReference type="ARBA" id="ARBA00005594"/>
    </source>
</evidence>
<keyword evidence="4" id="KW-0436">Ligase</keyword>
<dbReference type="InterPro" id="IPR002300">
    <property type="entry name" value="aa-tRNA-synth_Ia"/>
</dbReference>
<dbReference type="FunFam" id="3.90.740.10:FF:000009">
    <property type="entry name" value="Isoleucyl-tRNA synthetase 2, mitochondrial"/>
    <property type="match status" value="1"/>
</dbReference>
<dbReference type="Gene3D" id="1.10.730.20">
    <property type="match status" value="1"/>
</dbReference>
<dbReference type="InterPro" id="IPR009008">
    <property type="entry name" value="Val/Leu/Ile-tRNA-synth_edit"/>
</dbReference>
<dbReference type="GO" id="GO:0002161">
    <property type="term" value="F:aminoacyl-tRNA deacylase activity"/>
    <property type="evidence" value="ECO:0007669"/>
    <property type="project" value="InterPro"/>
</dbReference>
<accession>A0A8R1W2R4</accession>
<dbReference type="FunFam" id="3.40.50.620:FF:000111">
    <property type="entry name" value="Mitochondrial isoleucyl-tRNA synthetase"/>
    <property type="match status" value="1"/>
</dbReference>
<evidence type="ECO:0000256" key="10">
    <source>
        <dbReference type="ARBA" id="ARBA00048359"/>
    </source>
</evidence>
<dbReference type="RefSeq" id="XP_001949755.1">
    <property type="nucleotide sequence ID" value="XM_001949720.4"/>
</dbReference>
<dbReference type="PANTHER" id="PTHR42765:SF1">
    <property type="entry name" value="ISOLEUCINE--TRNA LIGASE, MITOCHONDRIAL"/>
    <property type="match status" value="1"/>
</dbReference>
<dbReference type="SUPFAM" id="SSF50677">
    <property type="entry name" value="ValRS/IleRS/LeuRS editing domain"/>
    <property type="match status" value="1"/>
</dbReference>
<evidence type="ECO:0000256" key="6">
    <source>
        <dbReference type="ARBA" id="ARBA00022840"/>
    </source>
</evidence>
<evidence type="ECO:0000256" key="8">
    <source>
        <dbReference type="ARBA" id="ARBA00023146"/>
    </source>
</evidence>
<dbReference type="OrthoDB" id="10264412at2759"/>
<evidence type="ECO:0000256" key="9">
    <source>
        <dbReference type="ARBA" id="ARBA00032665"/>
    </source>
</evidence>
<dbReference type="AlphaFoldDB" id="A0A8R1W2R4"/>
<dbReference type="CDD" id="cd00818">
    <property type="entry name" value="IleRS_core"/>
    <property type="match status" value="1"/>
</dbReference>
<keyword evidence="6" id="KW-0067">ATP-binding</keyword>
<dbReference type="GO" id="GO:0005739">
    <property type="term" value="C:mitochondrion"/>
    <property type="evidence" value="ECO:0007669"/>
    <property type="project" value="UniProtKB-SubCell"/>
</dbReference>
<dbReference type="Proteomes" id="UP000007819">
    <property type="component" value="Chromosome A2"/>
</dbReference>
<dbReference type="GO" id="GO:0032543">
    <property type="term" value="P:mitochondrial translation"/>
    <property type="evidence" value="ECO:0007669"/>
    <property type="project" value="TreeGrafter"/>
</dbReference>